<dbReference type="InterPro" id="IPR002716">
    <property type="entry name" value="PIN_dom"/>
</dbReference>
<dbReference type="RefSeq" id="WP_017742285.1">
    <property type="nucleotide sequence ID" value="NZ_KQ976354.1"/>
</dbReference>
<dbReference type="InterPro" id="IPR058652">
    <property type="entry name" value="VapC50_C"/>
</dbReference>
<feature type="domain" description="PIN" evidence="1">
    <location>
        <begin position="6"/>
        <end position="112"/>
    </location>
</feature>
<protein>
    <submittedName>
        <fullName evidence="3">PIN domain-containing protein</fullName>
    </submittedName>
</protein>
<comment type="caution">
    <text evidence="3">The sequence shown here is derived from an EMBL/GenBank/DDBJ whole genome shotgun (WGS) entry which is preliminary data.</text>
</comment>
<name>A0A139XFZ8_9CYAN</name>
<keyword evidence="4" id="KW-1185">Reference proteome</keyword>
<sequence length="189" mass="21748">MSNLTVVYDACVLYPAALRDFLVWLALTNLFHARWTDEIHDEWTRNVLKNRPDLTKKQLERTKNLMNSSVPNCLVTGYESIIPDLQLPDPDDRHILAAAIHCRANIIVSFNLSDFLAKVLNLYRIEAQSPDNFILNLLNQNFTVVCEAAQRQRKTLKNPPKTVEEYLETLKQQGLALTATRLREVCQEI</sequence>
<dbReference type="OrthoDB" id="211933at2"/>
<evidence type="ECO:0000313" key="3">
    <source>
        <dbReference type="EMBL" id="KYC43601.1"/>
    </source>
</evidence>
<feature type="domain" description="VapC50 C-terminal" evidence="2">
    <location>
        <begin position="130"/>
        <end position="184"/>
    </location>
</feature>
<dbReference type="Pfam" id="PF13470">
    <property type="entry name" value="PIN_3"/>
    <property type="match status" value="1"/>
</dbReference>
<dbReference type="EMBL" id="ANNX02000012">
    <property type="protein sequence ID" value="KYC43601.1"/>
    <property type="molecule type" value="Genomic_DNA"/>
</dbReference>
<dbReference type="STRING" id="128403.WA1_00030"/>
<dbReference type="AlphaFoldDB" id="A0A139XFZ8"/>
<dbReference type="Pfam" id="PF26343">
    <property type="entry name" value="VapC50_C"/>
    <property type="match status" value="1"/>
</dbReference>
<organism evidence="3 4">
    <name type="scientific">Scytonema hofmannii PCC 7110</name>
    <dbReference type="NCBI Taxonomy" id="128403"/>
    <lineage>
        <taxon>Bacteria</taxon>
        <taxon>Bacillati</taxon>
        <taxon>Cyanobacteriota</taxon>
        <taxon>Cyanophyceae</taxon>
        <taxon>Nostocales</taxon>
        <taxon>Scytonemataceae</taxon>
        <taxon>Scytonema</taxon>
    </lineage>
</organism>
<evidence type="ECO:0000313" key="4">
    <source>
        <dbReference type="Proteomes" id="UP000076925"/>
    </source>
</evidence>
<dbReference type="Proteomes" id="UP000076925">
    <property type="component" value="Unassembled WGS sequence"/>
</dbReference>
<gene>
    <name evidence="3" type="ORF">WA1_00030</name>
</gene>
<evidence type="ECO:0000259" key="2">
    <source>
        <dbReference type="Pfam" id="PF26343"/>
    </source>
</evidence>
<reference evidence="3 4" key="1">
    <citation type="journal article" date="2013" name="Genome Biol. Evol.">
        <title>Genomes of Stigonematalean cyanobacteria (subsection V) and the evolution of oxygenic photosynthesis from prokaryotes to plastids.</title>
        <authorList>
            <person name="Dagan T."/>
            <person name="Roettger M."/>
            <person name="Stucken K."/>
            <person name="Landan G."/>
            <person name="Koch R."/>
            <person name="Major P."/>
            <person name="Gould S.B."/>
            <person name="Goremykin V.V."/>
            <person name="Rippka R."/>
            <person name="Tandeau de Marsac N."/>
            <person name="Gugger M."/>
            <person name="Lockhart P.J."/>
            <person name="Allen J.F."/>
            <person name="Brune I."/>
            <person name="Maus I."/>
            <person name="Puhler A."/>
            <person name="Martin W.F."/>
        </authorList>
    </citation>
    <scope>NUCLEOTIDE SEQUENCE [LARGE SCALE GENOMIC DNA]</scope>
    <source>
        <strain evidence="3 4">PCC 7110</strain>
    </source>
</reference>
<evidence type="ECO:0000259" key="1">
    <source>
        <dbReference type="Pfam" id="PF13470"/>
    </source>
</evidence>
<proteinExistence type="predicted"/>
<accession>A0A139XFZ8</accession>